<gene>
    <name evidence="5" type="ORF">BCR43DRAFT_482292</name>
</gene>
<evidence type="ECO:0000313" key="5">
    <source>
        <dbReference type="EMBL" id="ORZ02862.1"/>
    </source>
</evidence>
<dbReference type="InterPro" id="IPR045851">
    <property type="entry name" value="AMP-bd_C_sf"/>
</dbReference>
<reference evidence="5 6" key="1">
    <citation type="submission" date="2016-07" db="EMBL/GenBank/DDBJ databases">
        <title>Pervasive Adenine N6-methylation of Active Genes in Fungi.</title>
        <authorList>
            <consortium name="DOE Joint Genome Institute"/>
            <person name="Mondo S.J."/>
            <person name="Dannebaum R.O."/>
            <person name="Kuo R.C."/>
            <person name="Labutti K."/>
            <person name="Haridas S."/>
            <person name="Kuo A."/>
            <person name="Salamov A."/>
            <person name="Ahrendt S.R."/>
            <person name="Lipzen A."/>
            <person name="Sullivan W."/>
            <person name="Andreopoulos W.B."/>
            <person name="Clum A."/>
            <person name="Lindquist E."/>
            <person name="Daum C."/>
            <person name="Ramamoorthy G.K."/>
            <person name="Gryganskyi A."/>
            <person name="Culley D."/>
            <person name="Magnuson J.K."/>
            <person name="James T.Y."/>
            <person name="O'Malley M.A."/>
            <person name="Stajich J.E."/>
            <person name="Spatafora J.W."/>
            <person name="Visel A."/>
            <person name="Grigoriev I.V."/>
        </authorList>
    </citation>
    <scope>NUCLEOTIDE SEQUENCE [LARGE SCALE GENOMIC DNA]</scope>
    <source>
        <strain evidence="5 6">NRRL 2496</strain>
    </source>
</reference>
<dbReference type="Pfam" id="PF13193">
    <property type="entry name" value="AMP-binding_C"/>
    <property type="match status" value="1"/>
</dbReference>
<sequence length="512" mass="57282">MIIFADVESERRLSLSGLREQVLKMGGLLKQEYQWQAGDVLAVCANNDMDYAVSLLAAHTIGGVASAIDHHYSVYDMAACLRIIKPKIIVADEKTRNKASQVACLLGITHGVVTFRELQIKLQNMTPAQPTRYTPEQLDTTPAYYYFTSGTSDVKKAVIMTQRNAVAALFGRATRSTSAIRILCHIEMHHVSQLFQACHFPIRQRSSVYFLSEFAAGQPLDRFWAAIEKYSITVISVYPWLAKQLVDDAKATNYDLSSLQIAPCIGAPIDKSITQKLYKRMNLKCINIYGMTESGPVFQSSWEATLEGSPGTLARNVSAKLVDPDDQKEVGPGEVGELYIKSPQCTLGYLDNPSATKALFDADGYLRTGDIFRMSEDGRFYYVCRFKDRIRYDDMQMINPRNIEDIVKTHPLVDDCLVMGVHNNENGNELATAFVELSKESINSSTLPSHQAIKDSIQMHVESQVSEMWHLCGGIYIVNAFPRTPLGKVRRMALYENYIRNQSVKLLQIGAA</sequence>
<dbReference type="PANTHER" id="PTHR24096:SF149">
    <property type="entry name" value="AMP-BINDING DOMAIN-CONTAINING PROTEIN-RELATED"/>
    <property type="match status" value="1"/>
</dbReference>
<dbReference type="STRING" id="13706.A0A1X2HTD9"/>
<organism evidence="5 6">
    <name type="scientific">Syncephalastrum racemosum</name>
    <name type="common">Filamentous fungus</name>
    <dbReference type="NCBI Taxonomy" id="13706"/>
    <lineage>
        <taxon>Eukaryota</taxon>
        <taxon>Fungi</taxon>
        <taxon>Fungi incertae sedis</taxon>
        <taxon>Mucoromycota</taxon>
        <taxon>Mucoromycotina</taxon>
        <taxon>Mucoromycetes</taxon>
        <taxon>Mucorales</taxon>
        <taxon>Syncephalastraceae</taxon>
        <taxon>Syncephalastrum</taxon>
    </lineage>
</organism>
<proteinExistence type="inferred from homology"/>
<evidence type="ECO:0000259" key="3">
    <source>
        <dbReference type="Pfam" id="PF00501"/>
    </source>
</evidence>
<protein>
    <recommendedName>
        <fullName evidence="7">AMP-dependent synthetase/ligase domain-containing protein</fullName>
    </recommendedName>
</protein>
<dbReference type="PANTHER" id="PTHR24096">
    <property type="entry name" value="LONG-CHAIN-FATTY-ACID--COA LIGASE"/>
    <property type="match status" value="1"/>
</dbReference>
<feature type="domain" description="AMP-dependent synthetase/ligase" evidence="3">
    <location>
        <begin position="9"/>
        <end position="350"/>
    </location>
</feature>
<dbReference type="OrthoDB" id="6509636at2759"/>
<dbReference type="Gene3D" id="3.30.300.30">
    <property type="match status" value="1"/>
</dbReference>
<feature type="domain" description="AMP-binding enzyme C-terminal" evidence="4">
    <location>
        <begin position="403"/>
        <end position="488"/>
    </location>
</feature>
<dbReference type="EMBL" id="MCGN01000001">
    <property type="protein sequence ID" value="ORZ02862.1"/>
    <property type="molecule type" value="Genomic_DNA"/>
</dbReference>
<name>A0A1X2HTD9_SYNRA</name>
<comment type="caution">
    <text evidence="5">The sequence shown here is derived from an EMBL/GenBank/DDBJ whole genome shotgun (WGS) entry which is preliminary data.</text>
</comment>
<dbReference type="Gene3D" id="3.40.50.12780">
    <property type="entry name" value="N-terminal domain of ligase-like"/>
    <property type="match status" value="1"/>
</dbReference>
<dbReference type="InParanoid" id="A0A1X2HTD9"/>
<evidence type="ECO:0000256" key="1">
    <source>
        <dbReference type="ARBA" id="ARBA00006432"/>
    </source>
</evidence>
<keyword evidence="6" id="KW-1185">Reference proteome</keyword>
<dbReference type="Pfam" id="PF00501">
    <property type="entry name" value="AMP-binding"/>
    <property type="match status" value="1"/>
</dbReference>
<evidence type="ECO:0008006" key="7">
    <source>
        <dbReference type="Google" id="ProtNLM"/>
    </source>
</evidence>
<evidence type="ECO:0000313" key="6">
    <source>
        <dbReference type="Proteomes" id="UP000242180"/>
    </source>
</evidence>
<accession>A0A1X2HTD9</accession>
<evidence type="ECO:0000259" key="4">
    <source>
        <dbReference type="Pfam" id="PF13193"/>
    </source>
</evidence>
<dbReference type="InterPro" id="IPR000873">
    <property type="entry name" value="AMP-dep_synth/lig_dom"/>
</dbReference>
<comment type="similarity">
    <text evidence="1">Belongs to the ATP-dependent AMP-binding enzyme family.</text>
</comment>
<dbReference type="SUPFAM" id="SSF56801">
    <property type="entry name" value="Acetyl-CoA synthetase-like"/>
    <property type="match status" value="1"/>
</dbReference>
<dbReference type="AlphaFoldDB" id="A0A1X2HTD9"/>
<evidence type="ECO:0000256" key="2">
    <source>
        <dbReference type="ARBA" id="ARBA00022598"/>
    </source>
</evidence>
<dbReference type="InterPro" id="IPR025110">
    <property type="entry name" value="AMP-bd_C"/>
</dbReference>
<dbReference type="Proteomes" id="UP000242180">
    <property type="component" value="Unassembled WGS sequence"/>
</dbReference>
<dbReference type="GO" id="GO:0016405">
    <property type="term" value="F:CoA-ligase activity"/>
    <property type="evidence" value="ECO:0007669"/>
    <property type="project" value="TreeGrafter"/>
</dbReference>
<dbReference type="InterPro" id="IPR042099">
    <property type="entry name" value="ANL_N_sf"/>
</dbReference>
<keyword evidence="2" id="KW-0436">Ligase</keyword>